<dbReference type="InterPro" id="IPR008979">
    <property type="entry name" value="Galactose-bd-like_sf"/>
</dbReference>
<reference evidence="1" key="1">
    <citation type="submission" date="2021-02" db="EMBL/GenBank/DDBJ databases">
        <authorList>
            <person name="Dougan E. K."/>
            <person name="Rhodes N."/>
            <person name="Thang M."/>
            <person name="Chan C."/>
        </authorList>
    </citation>
    <scope>NUCLEOTIDE SEQUENCE</scope>
</reference>
<gene>
    <name evidence="1" type="ORF">SNEC2469_LOCUS12195</name>
</gene>
<proteinExistence type="predicted"/>
<evidence type="ECO:0000313" key="1">
    <source>
        <dbReference type="EMBL" id="CAE7443613.1"/>
    </source>
</evidence>
<evidence type="ECO:0000313" key="2">
    <source>
        <dbReference type="Proteomes" id="UP000601435"/>
    </source>
</evidence>
<name>A0A812RK11_9DINO</name>
<accession>A0A812RK11</accession>
<dbReference type="PROSITE" id="PS50231">
    <property type="entry name" value="RICIN_B_LECTIN"/>
    <property type="match status" value="1"/>
</dbReference>
<keyword evidence="2" id="KW-1185">Reference proteome</keyword>
<dbReference type="EMBL" id="CAJNJA010019342">
    <property type="protein sequence ID" value="CAE7443613.1"/>
    <property type="molecule type" value="Genomic_DNA"/>
</dbReference>
<dbReference type="Gene3D" id="2.60.120.260">
    <property type="entry name" value="Galactose-binding domain-like"/>
    <property type="match status" value="1"/>
</dbReference>
<dbReference type="SUPFAM" id="SSF49785">
    <property type="entry name" value="Galactose-binding domain-like"/>
    <property type="match status" value="1"/>
</dbReference>
<evidence type="ECO:0008006" key="3">
    <source>
        <dbReference type="Google" id="ProtNLM"/>
    </source>
</evidence>
<protein>
    <recommendedName>
        <fullName evidence="3">F5/8 type C domain-containing protein</fullName>
    </recommendedName>
</protein>
<dbReference type="OrthoDB" id="407749at2759"/>
<dbReference type="AlphaFoldDB" id="A0A812RK11"/>
<comment type="caution">
    <text evidence="1">The sequence shown here is derived from an EMBL/GenBank/DDBJ whole genome shotgun (WGS) entry which is preliminary data.</text>
</comment>
<dbReference type="Proteomes" id="UP000601435">
    <property type="component" value="Unassembled WGS sequence"/>
</dbReference>
<dbReference type="Pfam" id="PF22633">
    <property type="entry name" value="F5_F8_type_C_2"/>
    <property type="match status" value="1"/>
</dbReference>
<organism evidence="1 2">
    <name type="scientific">Symbiodinium necroappetens</name>
    <dbReference type="NCBI Taxonomy" id="1628268"/>
    <lineage>
        <taxon>Eukaryota</taxon>
        <taxon>Sar</taxon>
        <taxon>Alveolata</taxon>
        <taxon>Dinophyceae</taxon>
        <taxon>Suessiales</taxon>
        <taxon>Symbiodiniaceae</taxon>
        <taxon>Symbiodinium</taxon>
    </lineage>
</organism>
<sequence>MPSVWGRSEVLGPSTLFLDKGDSAMLISGTTSKKELCLVSRAEHSGARFLAVEPCEDAVLEKDGREIWQLSPGGRIADLAGRCLAAESGELLLRKCQDVQAWRLTGKNQIQLGEPAAGTDRSCLAVDPAVTLMDGIGVDLARGQTAESTSSTDMAHSAGNAVDGNPATYWASDILGQDSAADAVSWSVSFPRSRLNSVDIEWEHAAQQFDLQISNGDDSWQTVYSVPSNPLNSRRSRIPLDGIEAQAVKLVFGGNLSVPAARRVGIRHFRLTSASVTRLPMPVLTVSQGVGLFFPIHRSLCSLVRIDDEVP</sequence>